<dbReference type="PANTHER" id="PTHR13817">
    <property type="entry name" value="TITIN"/>
    <property type="match status" value="1"/>
</dbReference>
<dbReference type="InterPro" id="IPR036179">
    <property type="entry name" value="Ig-like_dom_sf"/>
</dbReference>
<evidence type="ECO:0000256" key="1">
    <source>
        <dbReference type="ARBA" id="ARBA00022737"/>
    </source>
</evidence>
<dbReference type="PROSITE" id="PS50835">
    <property type="entry name" value="IG_LIKE"/>
    <property type="match status" value="1"/>
</dbReference>
<dbReference type="InterPro" id="IPR050964">
    <property type="entry name" value="Striated_Muscle_Regulatory"/>
</dbReference>
<name>A0A8E0RT73_9TREM</name>
<feature type="domain" description="Fibronectin type-III" evidence="3">
    <location>
        <begin position="459"/>
        <end position="559"/>
    </location>
</feature>
<dbReference type="PROSITE" id="PS50853">
    <property type="entry name" value="FN3"/>
    <property type="match status" value="4"/>
</dbReference>
<dbReference type="SMART" id="SM00060">
    <property type="entry name" value="FN3"/>
    <property type="match status" value="5"/>
</dbReference>
<dbReference type="PANTHER" id="PTHR13817:SF151">
    <property type="entry name" value="TITIN"/>
    <property type="match status" value="1"/>
</dbReference>
<keyword evidence="1" id="KW-0677">Repeat</keyword>
<comment type="caution">
    <text evidence="4">The sequence shown here is derived from an EMBL/GenBank/DDBJ whole genome shotgun (WGS) entry which is preliminary data.</text>
</comment>
<dbReference type="SUPFAM" id="SSF49265">
    <property type="entry name" value="Fibronectin type III"/>
    <property type="match status" value="3"/>
</dbReference>
<feature type="domain" description="Fibronectin type-III" evidence="3">
    <location>
        <begin position="122"/>
        <end position="220"/>
    </location>
</feature>
<dbReference type="PRINTS" id="PR00014">
    <property type="entry name" value="FNTYPEIII"/>
</dbReference>
<dbReference type="SUPFAM" id="SSF48726">
    <property type="entry name" value="Immunoglobulin"/>
    <property type="match status" value="2"/>
</dbReference>
<evidence type="ECO:0000313" key="5">
    <source>
        <dbReference type="Proteomes" id="UP000728185"/>
    </source>
</evidence>
<dbReference type="InterPro" id="IPR003961">
    <property type="entry name" value="FN3_dom"/>
</dbReference>
<feature type="domain" description="Fibronectin type-III" evidence="3">
    <location>
        <begin position="561"/>
        <end position="665"/>
    </location>
</feature>
<evidence type="ECO:0000313" key="4">
    <source>
        <dbReference type="EMBL" id="KAA0189829.1"/>
    </source>
</evidence>
<dbReference type="InterPro" id="IPR036116">
    <property type="entry name" value="FN3_sf"/>
</dbReference>
<dbReference type="InterPro" id="IPR013783">
    <property type="entry name" value="Ig-like_fold"/>
</dbReference>
<gene>
    <name evidence="4" type="ORF">FBUS_11135</name>
</gene>
<evidence type="ECO:0000259" key="3">
    <source>
        <dbReference type="PROSITE" id="PS50853"/>
    </source>
</evidence>
<accession>A0A8E0RT73</accession>
<dbReference type="EMBL" id="LUCM01007502">
    <property type="protein sequence ID" value="KAA0189829.1"/>
    <property type="molecule type" value="Genomic_DNA"/>
</dbReference>
<feature type="domain" description="Ig-like" evidence="2">
    <location>
        <begin position="771"/>
        <end position="805"/>
    </location>
</feature>
<dbReference type="OrthoDB" id="504170at2759"/>
<sequence length="805" mass="88014">MDAEGKCSFEVARLITGKLLFFRVAAQNKLGVGGFVATAKAIRIISPHRIPGPPRNLRTSAGKDGQVMAEWTAPQDDGGSTIINYVIEKNSTGTGANWVEVVIPESKDTKQMLKNIKDKPDAPSQPTVEVVGDGSVQLRWNSPLNEGLGGPVTGYNIDWCELGSSEWQSAIREPCPTNFARVDRLPTDRDIQFRVMAVNKEGESLPSDASRPVRLMTDVAFLRPLESIRVTVLPSDVVFECVLSRPGMTLIWSKDGRDLTMTTRCVYSVVGEGDQAFCVHQLRLSKIGPSEKGLYTARLATGLKSEAFLSVECPPKINYNGPLGIDLVAGKSTIIEVPYSGAPAPEVNWSLNAGPLPVGPDRKVPLTSVDTVYGLTCLRVRHATREANGMYKVMFFFFGMQITTMHLHHLLIARIRNTNGSIISFLTIAFNSDDIQKVANDMGKDSLELNVRVLDKPETVRRLRAEADGKEPNSAIVSWEEPKDHGGSPITGYLVEKRVANKRTWTPLGSAVPELSRCVTGLTPNTSYFFRVMAQNNSGCSEPVELEMPLVIPSRTKPPSAPGTPEVSDVGTDTCRVSWVPPSNNGGTRLTSYLLERRANQKSSWVRATDGKLFIAESDVGSAYSIKVTGLVPDNVYEFRVAAENADGMVGEFSLPSHRISTQVPFSTPGKPSRPEVKTVTEQSATVTWKPPYDDGGDSVRRYVLQYKPTSCTQWSTISEEPVDREYTFAHLQLDQSYEFRVAAINVAGQGHWSESSEPCIPAKAVETAKPKLVTPLSNVALVVGESVELECAFRLGDPKATVVW</sequence>
<dbReference type="InterPro" id="IPR007110">
    <property type="entry name" value="Ig-like_dom"/>
</dbReference>
<reference evidence="4" key="1">
    <citation type="submission" date="2019-05" db="EMBL/GenBank/DDBJ databases">
        <title>Annotation for the trematode Fasciolopsis buski.</title>
        <authorList>
            <person name="Choi Y.-J."/>
        </authorList>
    </citation>
    <scope>NUCLEOTIDE SEQUENCE</scope>
    <source>
        <strain evidence="4">HT</strain>
        <tissue evidence="4">Whole worm</tissue>
    </source>
</reference>
<evidence type="ECO:0000259" key="2">
    <source>
        <dbReference type="PROSITE" id="PS50835"/>
    </source>
</evidence>
<protein>
    <submittedName>
        <fullName evidence="4">Titin</fullName>
    </submittedName>
</protein>
<keyword evidence="5" id="KW-1185">Reference proteome</keyword>
<proteinExistence type="predicted"/>
<dbReference type="Pfam" id="PF00041">
    <property type="entry name" value="fn3"/>
    <property type="match status" value="4"/>
</dbReference>
<dbReference type="AlphaFoldDB" id="A0A8E0RT73"/>
<dbReference type="Gene3D" id="2.60.40.10">
    <property type="entry name" value="Immunoglobulins"/>
    <property type="match status" value="7"/>
</dbReference>
<dbReference type="CDD" id="cd00063">
    <property type="entry name" value="FN3"/>
    <property type="match status" value="4"/>
</dbReference>
<feature type="domain" description="Fibronectin type-III" evidence="3">
    <location>
        <begin position="671"/>
        <end position="764"/>
    </location>
</feature>
<organism evidence="4 5">
    <name type="scientific">Fasciolopsis buskii</name>
    <dbReference type="NCBI Taxonomy" id="27845"/>
    <lineage>
        <taxon>Eukaryota</taxon>
        <taxon>Metazoa</taxon>
        <taxon>Spiralia</taxon>
        <taxon>Lophotrochozoa</taxon>
        <taxon>Platyhelminthes</taxon>
        <taxon>Trematoda</taxon>
        <taxon>Digenea</taxon>
        <taxon>Plagiorchiida</taxon>
        <taxon>Echinostomata</taxon>
        <taxon>Echinostomatoidea</taxon>
        <taxon>Fasciolidae</taxon>
        <taxon>Fasciolopsis</taxon>
    </lineage>
</organism>
<dbReference type="Proteomes" id="UP000728185">
    <property type="component" value="Unassembled WGS sequence"/>
</dbReference>